<comment type="similarity">
    <text evidence="1">Belongs to the nitroreductase family.</text>
</comment>
<gene>
    <name evidence="4" type="ORF">FW778_20810</name>
</gene>
<dbReference type="AlphaFoldDB" id="A0A5J5IFP2"/>
<evidence type="ECO:0000313" key="4">
    <source>
        <dbReference type="EMBL" id="KAA9035668.1"/>
    </source>
</evidence>
<proteinExistence type="inferred from homology"/>
<dbReference type="SUPFAM" id="SSF55469">
    <property type="entry name" value="FMN-dependent nitroreductase-like"/>
    <property type="match status" value="1"/>
</dbReference>
<accession>A0A5J5IFP2</accession>
<evidence type="ECO:0000313" key="5">
    <source>
        <dbReference type="Proteomes" id="UP000326903"/>
    </source>
</evidence>
<feature type="domain" description="Nitroreductase" evidence="3">
    <location>
        <begin position="19"/>
        <end position="189"/>
    </location>
</feature>
<sequence length="210" mass="23793">MATSVINEVTETIETLQSIYGRRSVRKYKNKNVDKTIIEKILDAGRMAPSAMNEQPWKFYVVTNKETIQSFSKAISKITAKEFLKAGPTRIVKNIIHLLNFSSGFHYLKTKDHVFYEAPVVIFITGPRNNEWVDLDIGMCAQNIMLAAKSMGLDTCPVGFGKYLQHTKLYSQLKTSPKEEIKLAIILGYGDETPEVHKRIKKNAFFIDAA</sequence>
<dbReference type="PANTHER" id="PTHR43673">
    <property type="entry name" value="NAD(P)H NITROREDUCTASE YDGI-RELATED"/>
    <property type="match status" value="1"/>
</dbReference>
<evidence type="ECO:0000259" key="3">
    <source>
        <dbReference type="Pfam" id="PF00881"/>
    </source>
</evidence>
<dbReference type="PANTHER" id="PTHR43673:SF10">
    <property type="entry name" value="NADH DEHYDROGENASE_NAD(P)H NITROREDUCTASE XCC3605-RELATED"/>
    <property type="match status" value="1"/>
</dbReference>
<dbReference type="CDD" id="cd02136">
    <property type="entry name" value="PnbA_NfnB-like"/>
    <property type="match status" value="1"/>
</dbReference>
<dbReference type="GO" id="GO:0016491">
    <property type="term" value="F:oxidoreductase activity"/>
    <property type="evidence" value="ECO:0007669"/>
    <property type="project" value="UniProtKB-KW"/>
</dbReference>
<protein>
    <submittedName>
        <fullName evidence="4">Nitroreductase family protein</fullName>
    </submittedName>
</protein>
<dbReference type="Proteomes" id="UP000326903">
    <property type="component" value="Unassembled WGS sequence"/>
</dbReference>
<dbReference type="InterPro" id="IPR029479">
    <property type="entry name" value="Nitroreductase"/>
</dbReference>
<evidence type="ECO:0000256" key="1">
    <source>
        <dbReference type="ARBA" id="ARBA00007118"/>
    </source>
</evidence>
<comment type="caution">
    <text evidence="4">The sequence shown here is derived from an EMBL/GenBank/DDBJ whole genome shotgun (WGS) entry which is preliminary data.</text>
</comment>
<dbReference type="RefSeq" id="WP_150416824.1">
    <property type="nucleotide sequence ID" value="NZ_VYQF01000011.1"/>
</dbReference>
<name>A0A5J5IFP2_9BACT</name>
<reference evidence="4 5" key="1">
    <citation type="submission" date="2019-09" db="EMBL/GenBank/DDBJ databases">
        <title>Draft genome sequence of Ginsengibacter sp. BR5-29.</title>
        <authorList>
            <person name="Im W.-T."/>
        </authorList>
    </citation>
    <scope>NUCLEOTIDE SEQUENCE [LARGE SCALE GENOMIC DNA]</scope>
    <source>
        <strain evidence="4 5">BR5-29</strain>
    </source>
</reference>
<keyword evidence="5" id="KW-1185">Reference proteome</keyword>
<evidence type="ECO:0000256" key="2">
    <source>
        <dbReference type="ARBA" id="ARBA00023002"/>
    </source>
</evidence>
<dbReference type="InterPro" id="IPR000415">
    <property type="entry name" value="Nitroreductase-like"/>
</dbReference>
<dbReference type="Pfam" id="PF00881">
    <property type="entry name" value="Nitroreductase"/>
    <property type="match status" value="1"/>
</dbReference>
<dbReference type="Gene3D" id="3.40.109.10">
    <property type="entry name" value="NADH Oxidase"/>
    <property type="match status" value="1"/>
</dbReference>
<dbReference type="EMBL" id="VYQF01000011">
    <property type="protein sequence ID" value="KAA9035668.1"/>
    <property type="molecule type" value="Genomic_DNA"/>
</dbReference>
<keyword evidence="2" id="KW-0560">Oxidoreductase</keyword>
<organism evidence="4 5">
    <name type="scientific">Ginsengibacter hankyongi</name>
    <dbReference type="NCBI Taxonomy" id="2607284"/>
    <lineage>
        <taxon>Bacteria</taxon>
        <taxon>Pseudomonadati</taxon>
        <taxon>Bacteroidota</taxon>
        <taxon>Chitinophagia</taxon>
        <taxon>Chitinophagales</taxon>
        <taxon>Chitinophagaceae</taxon>
        <taxon>Ginsengibacter</taxon>
    </lineage>
</organism>